<protein>
    <submittedName>
        <fullName evidence="1">Uncharacterized protein</fullName>
    </submittedName>
</protein>
<dbReference type="RefSeq" id="WP_153091727.1">
    <property type="nucleotide sequence ID" value="NZ_VZBZ01000013.1"/>
</dbReference>
<organism evidence="1 2">
    <name type="scientific">Segatella copri</name>
    <dbReference type="NCBI Taxonomy" id="165179"/>
    <lineage>
        <taxon>Bacteria</taxon>
        <taxon>Pseudomonadati</taxon>
        <taxon>Bacteroidota</taxon>
        <taxon>Bacteroidia</taxon>
        <taxon>Bacteroidales</taxon>
        <taxon>Prevotellaceae</taxon>
        <taxon>Segatella</taxon>
    </lineage>
</organism>
<accession>A0AA90UPL3</accession>
<reference evidence="2" key="1">
    <citation type="submission" date="2019-09" db="EMBL/GenBank/DDBJ databases">
        <title>Distinct polysaccharide growth profiles of human intestinal Prevotella copri isolates.</title>
        <authorList>
            <person name="Fehlner-Peach H."/>
            <person name="Magnabosco C."/>
            <person name="Raghavan V."/>
            <person name="Scher J.U."/>
            <person name="Tett A."/>
            <person name="Cox L.M."/>
            <person name="Gottsegen C."/>
            <person name="Watters A."/>
            <person name="Wiltshire- Gordon J.D."/>
            <person name="Segata N."/>
            <person name="Bonneau R."/>
            <person name="Littman D.R."/>
        </authorList>
    </citation>
    <scope>NUCLEOTIDE SEQUENCE [LARGE SCALE GENOMIC DNA]</scope>
    <source>
        <strain evidence="2">BU41712</strain>
    </source>
</reference>
<evidence type="ECO:0000313" key="2">
    <source>
        <dbReference type="Proteomes" id="UP000423156"/>
    </source>
</evidence>
<comment type="caution">
    <text evidence="1">The sequence shown here is derived from an EMBL/GenBank/DDBJ whole genome shotgun (WGS) entry which is preliminary data.</text>
</comment>
<dbReference type="EMBL" id="VZBZ01000013">
    <property type="protein sequence ID" value="MQN76686.1"/>
    <property type="molecule type" value="Genomic_DNA"/>
</dbReference>
<dbReference type="Proteomes" id="UP000423156">
    <property type="component" value="Unassembled WGS sequence"/>
</dbReference>
<sequence length="134" mass="15827">MIDDKKIEAAKEEIYEDRFLLNGEEIVFNNDEKEEMFYKEDIKEAIGLGAKWGINELLKDMFHPASEVPRNDNGKVLAFSKEFGNRKLYDMNDELDKTTCNTYQEMWEEQVNIFHLSDWIFIDELFDLITKGGE</sequence>
<proteinExistence type="predicted"/>
<evidence type="ECO:0000313" key="1">
    <source>
        <dbReference type="EMBL" id="MQN76686.1"/>
    </source>
</evidence>
<dbReference type="AlphaFoldDB" id="A0AA90UPL3"/>
<gene>
    <name evidence="1" type="ORF">F7D71_02145</name>
</gene>
<name>A0AA90UPL3_9BACT</name>